<name>C0B9L7_9FIRM</name>
<dbReference type="AlphaFoldDB" id="C0B9L7"/>
<dbReference type="EMBL" id="ABVR01000040">
    <property type="protein sequence ID" value="EEG89969.1"/>
    <property type="molecule type" value="Genomic_DNA"/>
</dbReference>
<sequence length="131" mass="14884">MSFISSPTITADKIERFIQILKPRQEAGVKVSVILTKPENRCYGNTDFYLILIEKKMKETGIQVIMVDEDTECFAIIDQELVWHGGMNLLGKVDAWDNLIRIKSESIVQELMGMILKEFCDNDVTSSPVTL</sequence>
<evidence type="ECO:0008006" key="3">
    <source>
        <dbReference type="Google" id="ProtNLM"/>
    </source>
</evidence>
<dbReference type="Proteomes" id="UP000003793">
    <property type="component" value="Unassembled WGS sequence"/>
</dbReference>
<dbReference type="HOGENOM" id="CLU_1924022_0_0_9"/>
<gene>
    <name evidence="1" type="ORF">COPCOM_01844</name>
</gene>
<evidence type="ECO:0000313" key="2">
    <source>
        <dbReference type="Proteomes" id="UP000003793"/>
    </source>
</evidence>
<organism evidence="1 2">
    <name type="scientific">Coprococcus comes ATCC 27758</name>
    <dbReference type="NCBI Taxonomy" id="470146"/>
    <lineage>
        <taxon>Bacteria</taxon>
        <taxon>Bacillati</taxon>
        <taxon>Bacillota</taxon>
        <taxon>Clostridia</taxon>
        <taxon>Lachnospirales</taxon>
        <taxon>Lachnospiraceae</taxon>
        <taxon>Coprococcus</taxon>
    </lineage>
</organism>
<dbReference type="CDD" id="cd09126">
    <property type="entry name" value="PLDc_C_DEXD_like"/>
    <property type="match status" value="1"/>
</dbReference>
<evidence type="ECO:0000313" key="1">
    <source>
        <dbReference type="EMBL" id="EEG89969.1"/>
    </source>
</evidence>
<dbReference type="Gene3D" id="3.30.870.10">
    <property type="entry name" value="Endonuclease Chain A"/>
    <property type="match status" value="1"/>
</dbReference>
<reference evidence="1 2" key="1">
    <citation type="submission" date="2009-02" db="EMBL/GenBank/DDBJ databases">
        <authorList>
            <person name="Fulton L."/>
            <person name="Clifton S."/>
            <person name="Fulton B."/>
            <person name="Xu J."/>
            <person name="Minx P."/>
            <person name="Pepin K.H."/>
            <person name="Johnson M."/>
            <person name="Bhonagiri V."/>
            <person name="Nash W.E."/>
            <person name="Mardis E.R."/>
            <person name="Wilson R.K."/>
        </authorList>
    </citation>
    <scope>NUCLEOTIDE SEQUENCE [LARGE SCALE GENOMIC DNA]</scope>
    <source>
        <strain evidence="1 2">ATCC 27758</strain>
    </source>
</reference>
<dbReference type="SUPFAM" id="SSF56024">
    <property type="entry name" value="Phospholipase D/nuclease"/>
    <property type="match status" value="1"/>
</dbReference>
<reference evidence="1 2" key="2">
    <citation type="submission" date="2009-03" db="EMBL/GenBank/DDBJ databases">
        <title>Draft genome sequence of Coprococcus comes (ATCC 27758).</title>
        <authorList>
            <person name="Sudarsanam P."/>
            <person name="Ley R."/>
            <person name="Guruge J."/>
            <person name="Turnbaugh P.J."/>
            <person name="Mahowald M."/>
            <person name="Liep D."/>
            <person name="Gordon J."/>
        </authorList>
    </citation>
    <scope>NUCLEOTIDE SEQUENCE [LARGE SCALE GENOMIC DNA]</scope>
    <source>
        <strain evidence="1 2">ATCC 27758</strain>
    </source>
</reference>
<comment type="caution">
    <text evidence="1">The sequence shown here is derived from an EMBL/GenBank/DDBJ whole genome shotgun (WGS) entry which is preliminary data.</text>
</comment>
<proteinExistence type="predicted"/>
<protein>
    <recommendedName>
        <fullName evidence="3">PLD phosphodiesterase domain-containing protein</fullName>
    </recommendedName>
</protein>
<accession>C0B9L7</accession>